<dbReference type="KEGG" id="sesp:BN6_10380"/>
<dbReference type="HOGENOM" id="CLU_2221316_0_0_11"/>
<dbReference type="Proteomes" id="UP000006281">
    <property type="component" value="Chromosome"/>
</dbReference>
<dbReference type="EMBL" id="HE804045">
    <property type="protein sequence ID" value="CCH28366.1"/>
    <property type="molecule type" value="Genomic_DNA"/>
</dbReference>
<protein>
    <submittedName>
        <fullName evidence="1">Uncharacterized protein</fullName>
    </submittedName>
</protein>
<dbReference type="RefSeq" id="WP_015098479.1">
    <property type="nucleotide sequence ID" value="NC_019673.1"/>
</dbReference>
<keyword evidence="2" id="KW-1185">Reference proteome</keyword>
<proteinExistence type="predicted"/>
<dbReference type="BioCyc" id="SESP1179773:BN6_RS05135-MONOMER"/>
<reference evidence="1 2" key="1">
    <citation type="journal article" date="2012" name="BMC Genomics">
        <title>Complete genome sequence of Saccharothrix espanaensis DSM 44229T and comparison to the other completely sequenced Pseudonocardiaceae.</title>
        <authorList>
            <person name="Strobel T."/>
            <person name="Al-Dilaimi A."/>
            <person name="Blom J."/>
            <person name="Gessner A."/>
            <person name="Kalinowski J."/>
            <person name="Luzhetska M."/>
            <person name="Puhler A."/>
            <person name="Szczepanowski R."/>
            <person name="Bechthold A."/>
            <person name="Ruckert C."/>
        </authorList>
    </citation>
    <scope>NUCLEOTIDE SEQUENCE [LARGE SCALE GENOMIC DNA]</scope>
    <source>
        <strain evidence="2">ATCC 51144 / DSM 44229 / JCM 9112 / NBRC 15066 / NRRL 15764</strain>
    </source>
</reference>
<name>K0JRE4_SACES</name>
<gene>
    <name evidence="1" type="ordered locus">BN6_10380</name>
</gene>
<evidence type="ECO:0000313" key="1">
    <source>
        <dbReference type="EMBL" id="CCH28366.1"/>
    </source>
</evidence>
<organism evidence="1 2">
    <name type="scientific">Saccharothrix espanaensis (strain ATCC 51144 / DSM 44229 / JCM 9112 / NBRC 15066 / NRRL 15764)</name>
    <dbReference type="NCBI Taxonomy" id="1179773"/>
    <lineage>
        <taxon>Bacteria</taxon>
        <taxon>Bacillati</taxon>
        <taxon>Actinomycetota</taxon>
        <taxon>Actinomycetes</taxon>
        <taxon>Pseudonocardiales</taxon>
        <taxon>Pseudonocardiaceae</taxon>
        <taxon>Saccharothrix</taxon>
    </lineage>
</organism>
<dbReference type="OrthoDB" id="4578408at2"/>
<evidence type="ECO:0000313" key="2">
    <source>
        <dbReference type="Proteomes" id="UP000006281"/>
    </source>
</evidence>
<accession>K0JRE4</accession>
<sequence length="106" mass="11830">MALYSYLTSGLASSAYHPATPAFKVSYRSGGSTTLTVRLDALRPQNTHDTASDEFALVVNAPDITELRSTWRSPHKGHQRVYEGNSRFLSYNWETLAKRSVPPFLP</sequence>
<dbReference type="AlphaFoldDB" id="K0JRE4"/>
<dbReference type="PATRIC" id="fig|1179773.3.peg.1040"/>